<evidence type="ECO:0000313" key="1">
    <source>
        <dbReference type="EMBL" id="PIO76786.1"/>
    </source>
</evidence>
<sequence length="112" mass="13163">MMTLTGTAAEAHNKRRLKKESRLFIQETQVRYAEMGMLIVRWACGWTRMDMVRNEDIGEIKILSKLILICFNPEIQKHLVGIRHFLKFMKDPVTVSLVRHQQTLTMFTVSQK</sequence>
<dbReference type="AlphaFoldDB" id="A0A2G9V312"/>
<dbReference type="EMBL" id="KZ345029">
    <property type="protein sequence ID" value="PIO76786.1"/>
    <property type="molecule type" value="Genomic_DNA"/>
</dbReference>
<keyword evidence="2" id="KW-1185">Reference proteome</keyword>
<organism evidence="1 2">
    <name type="scientific">Teladorsagia circumcincta</name>
    <name type="common">Brown stomach worm</name>
    <name type="synonym">Ostertagia circumcincta</name>
    <dbReference type="NCBI Taxonomy" id="45464"/>
    <lineage>
        <taxon>Eukaryota</taxon>
        <taxon>Metazoa</taxon>
        <taxon>Ecdysozoa</taxon>
        <taxon>Nematoda</taxon>
        <taxon>Chromadorea</taxon>
        <taxon>Rhabditida</taxon>
        <taxon>Rhabditina</taxon>
        <taxon>Rhabditomorpha</taxon>
        <taxon>Strongyloidea</taxon>
        <taxon>Trichostrongylidae</taxon>
        <taxon>Teladorsagia</taxon>
    </lineage>
</organism>
<reference evidence="1 2" key="1">
    <citation type="submission" date="2015-09" db="EMBL/GenBank/DDBJ databases">
        <title>Draft genome of the parasitic nematode Teladorsagia circumcincta isolate WARC Sus (inbred).</title>
        <authorList>
            <person name="Mitreva M."/>
        </authorList>
    </citation>
    <scope>NUCLEOTIDE SEQUENCE [LARGE SCALE GENOMIC DNA]</scope>
    <source>
        <strain evidence="1 2">S</strain>
    </source>
</reference>
<accession>A0A2G9V312</accession>
<dbReference type="Proteomes" id="UP000230423">
    <property type="component" value="Unassembled WGS sequence"/>
</dbReference>
<evidence type="ECO:0000313" key="2">
    <source>
        <dbReference type="Proteomes" id="UP000230423"/>
    </source>
</evidence>
<proteinExistence type="predicted"/>
<protein>
    <submittedName>
        <fullName evidence="1">Uncharacterized protein</fullName>
    </submittedName>
</protein>
<name>A0A2G9V312_TELCI</name>
<gene>
    <name evidence="1" type="ORF">TELCIR_01129</name>
</gene>